<name>A0A9R0KA92_SPIOL</name>
<dbReference type="RefSeq" id="XP_021864264.2">
    <property type="nucleotide sequence ID" value="XM_022008572.2"/>
</dbReference>
<dbReference type="PANTHER" id="PTHR47087:SF1">
    <property type="entry name" value="METHIONINE S-METHYLTRANSFERASE"/>
    <property type="match status" value="1"/>
</dbReference>
<gene>
    <name evidence="4" type="primary">LOC110803107</name>
</gene>
<keyword evidence="1" id="KW-0489">Methyltransferase</keyword>
<dbReference type="InterPro" id="IPR025779">
    <property type="entry name" value="Met_S-MeTrfase"/>
</dbReference>
<reference evidence="3" key="1">
    <citation type="journal article" date="2021" name="Nat. Commun.">
        <title>Genomic analyses provide insights into spinach domestication and the genetic basis of agronomic traits.</title>
        <authorList>
            <person name="Cai X."/>
            <person name="Sun X."/>
            <person name="Xu C."/>
            <person name="Sun H."/>
            <person name="Wang X."/>
            <person name="Ge C."/>
            <person name="Zhang Z."/>
            <person name="Wang Q."/>
            <person name="Fei Z."/>
            <person name="Jiao C."/>
            <person name="Wang Q."/>
        </authorList>
    </citation>
    <scope>NUCLEOTIDE SEQUENCE [LARGE SCALE GENOMIC DNA]</scope>
    <source>
        <strain evidence="3">cv. Varoflay</strain>
    </source>
</reference>
<dbReference type="GO" id="GO:0030170">
    <property type="term" value="F:pyridoxal phosphate binding"/>
    <property type="evidence" value="ECO:0007669"/>
    <property type="project" value="InterPro"/>
</dbReference>
<dbReference type="EC" id="2.1.1.12" evidence="1"/>
<dbReference type="PANTHER" id="PTHR47087">
    <property type="entry name" value="METHIONINE S-METHYLTRANSFERASE"/>
    <property type="match status" value="1"/>
</dbReference>
<dbReference type="SUPFAM" id="SSF53335">
    <property type="entry name" value="S-adenosyl-L-methionine-dependent methyltransferases"/>
    <property type="match status" value="1"/>
</dbReference>
<evidence type="ECO:0000313" key="4">
    <source>
        <dbReference type="RefSeq" id="XP_021864264.2"/>
    </source>
</evidence>
<keyword evidence="3" id="KW-1185">Reference proteome</keyword>
<dbReference type="InterPro" id="IPR015424">
    <property type="entry name" value="PyrdxlP-dep_Trfase"/>
</dbReference>
<dbReference type="InterPro" id="IPR015422">
    <property type="entry name" value="PyrdxlP-dep_Trfase_small"/>
</dbReference>
<dbReference type="AlphaFoldDB" id="A0A9R0KA92"/>
<accession>A0A9R0KA92</accession>
<comment type="similarity">
    <text evidence="1">Belongs to the class I-like SAM-binding methyltransferase superfamily.</text>
</comment>
<dbReference type="GeneID" id="110803107"/>
<dbReference type="CDD" id="cd02440">
    <property type="entry name" value="AdoMet_MTases"/>
    <property type="match status" value="1"/>
</dbReference>
<sequence length="1092" mass="121873">MRMRMRMRMREKAMEGVEEFLKECKESGDAAYSELRSVLEKLENPETRVGARIFLSNLQKYFDSAGVSSEDCFATYHFRINDIQLEHSSGFHQRKKLTMLVIPSIFMPEDWSFTFYEGLNRHPESIYKDKIVAELGCGNGWITIAIAEKWSPSKVYGLDINPRAIKVSWINLYLNALDENGQPIYDGEKKTLLDRVEFHESDLLAYCRDHNIVLERIVGCIPQILNPNPDAMTKMITENASEEFLYSLSNYCALQGFVEDQFGLGLIARAVEEGITVIKPTGIMIFNMGGRPGQAVCRRLFERRGFRVNKIWQTKVIQAADTDISALVEIEKNSPHRFEFFMGLTGDQSLCARSAWAYGKAGGCISHSISVYSCQLRQPNQVKTVFEFLRDGFNEINNSLDLSFDDDAVADEKIPFLSYLASALKEHSYLPFEPPAGSRRFRDLVAGFIKTYHHVPLTSKNVVVFPSRTAAIENALRLFSPNLAIVDEHLTRDLPRQWMTSLAIEKKNCSEDSDVVTVIEAPRQSDLMVELIKKLKPQVVVTGIASFEAVTSAAFENLLNVTREIGSRLFVDISDHFELSSLPISNGVLKYLAANTLPSHAAIVCGLLKNQVYADLEVAFVISEDETIFQALARTVELLEGNTSLISQNYYGCLFNELLSFQLADRHPAPMRECAKKSSTELIGFASSAISVFNNSELSISVGDNESSLIHMDVDRSFLSLPLPVKAAIFESFARQNLSESETDVTNGIRKFINIRYGFQTNNRTEFLYSDYSLGLFNKLLLSCIQESGTFFFPAGCNGNYIAAAKFMKADVVYIPTQADVGFKLTADVLTKALESVKNPWLYVSGPTINPTGLLYSNKEMEDILSVCARCGARVLIDTSFSGLEYNIANWDTWNLEPTLAKLYSSATSTFCVSMLGNLSSEMLTGGLTFAFLAMDQSLFAETTNGFAGLTKPHSTTRYAVKKLLARAEHGVGDLSEFVAEHKSILKNRSQRLTEALQNSGWEVLPSQGGVSMVARPSGYLGKHVKLEDAASKKIELADSTIRETMLTATGLCINSGLWTGIPGYCRFTIALQEDEFEQALDRIKKFKDLIA</sequence>
<dbReference type="Proteomes" id="UP000813463">
    <property type="component" value="Chromosome 3"/>
</dbReference>
<dbReference type="InterPro" id="IPR015421">
    <property type="entry name" value="PyrdxlP-dep_Trfase_major"/>
</dbReference>
<dbReference type="InterPro" id="IPR029063">
    <property type="entry name" value="SAM-dependent_MTases_sf"/>
</dbReference>
<dbReference type="Gene3D" id="3.90.1150.10">
    <property type="entry name" value="Aspartate Aminotransferase, domain 1"/>
    <property type="match status" value="1"/>
</dbReference>
<protein>
    <recommendedName>
        <fullName evidence="1">methionine S-methyltransferase</fullName>
        <ecNumber evidence="1">2.1.1.12</ecNumber>
    </recommendedName>
</protein>
<comment type="catalytic activity">
    <reaction evidence="1">
        <text>L-methionine + S-adenosyl-L-methionine = S-methyl-L-methionine + S-adenosyl-L-homocysteine</text>
        <dbReference type="Rhea" id="RHEA:13761"/>
        <dbReference type="ChEBI" id="CHEBI:57844"/>
        <dbReference type="ChEBI" id="CHEBI:57856"/>
        <dbReference type="ChEBI" id="CHEBI:58252"/>
        <dbReference type="ChEBI" id="CHEBI:59789"/>
        <dbReference type="EC" id="2.1.1.12"/>
    </reaction>
</comment>
<dbReference type="SUPFAM" id="SSF53383">
    <property type="entry name" value="PLP-dependent transferases"/>
    <property type="match status" value="2"/>
</dbReference>
<dbReference type="Gene3D" id="3.40.50.150">
    <property type="entry name" value="Vaccinia Virus protein VP39"/>
    <property type="match status" value="1"/>
</dbReference>
<reference evidence="4" key="2">
    <citation type="submission" date="2025-08" db="UniProtKB">
        <authorList>
            <consortium name="RefSeq"/>
        </authorList>
    </citation>
    <scope>IDENTIFICATION</scope>
    <source>
        <tissue evidence="4">Leaf</tissue>
    </source>
</reference>
<proteinExistence type="inferred from homology"/>
<evidence type="ECO:0000259" key="2">
    <source>
        <dbReference type="Pfam" id="PF00155"/>
    </source>
</evidence>
<dbReference type="KEGG" id="soe:110803107"/>
<dbReference type="PROSITE" id="PS51555">
    <property type="entry name" value="SAM_MT12"/>
    <property type="match status" value="1"/>
</dbReference>
<dbReference type="Pfam" id="PF00155">
    <property type="entry name" value="Aminotran_1_2"/>
    <property type="match status" value="1"/>
</dbReference>
<dbReference type="Gene3D" id="3.40.640.10">
    <property type="entry name" value="Type I PLP-dependent aspartate aminotransferase-like (Major domain)"/>
    <property type="match status" value="2"/>
</dbReference>
<dbReference type="GO" id="GO:0032259">
    <property type="term" value="P:methylation"/>
    <property type="evidence" value="ECO:0007669"/>
    <property type="project" value="UniProtKB-UniRule"/>
</dbReference>
<dbReference type="Pfam" id="PF06325">
    <property type="entry name" value="PrmA"/>
    <property type="match status" value="1"/>
</dbReference>
<keyword evidence="1" id="KW-0949">S-adenosyl-L-methionine</keyword>
<keyword evidence="1" id="KW-0808">Transferase</keyword>
<dbReference type="GO" id="GO:0008757">
    <property type="term" value="F:S-adenosylmethionine-dependent methyltransferase activity"/>
    <property type="evidence" value="ECO:0000318"/>
    <property type="project" value="GO_Central"/>
</dbReference>
<dbReference type="InterPro" id="IPR004839">
    <property type="entry name" value="Aminotransferase_I/II_large"/>
</dbReference>
<organism evidence="3 4">
    <name type="scientific">Spinacia oleracea</name>
    <name type="common">Spinach</name>
    <dbReference type="NCBI Taxonomy" id="3562"/>
    <lineage>
        <taxon>Eukaryota</taxon>
        <taxon>Viridiplantae</taxon>
        <taxon>Streptophyta</taxon>
        <taxon>Embryophyta</taxon>
        <taxon>Tracheophyta</taxon>
        <taxon>Spermatophyta</taxon>
        <taxon>Magnoliopsida</taxon>
        <taxon>eudicotyledons</taxon>
        <taxon>Gunneridae</taxon>
        <taxon>Pentapetalae</taxon>
        <taxon>Caryophyllales</taxon>
        <taxon>Chenopodiaceae</taxon>
        <taxon>Chenopodioideae</taxon>
        <taxon>Anserineae</taxon>
        <taxon>Spinacia</taxon>
    </lineage>
</organism>
<dbReference type="GO" id="GO:0030732">
    <property type="term" value="F:methionine S-methyltransferase activity"/>
    <property type="evidence" value="ECO:0007669"/>
    <property type="project" value="UniProtKB-UniRule"/>
</dbReference>
<evidence type="ECO:0000256" key="1">
    <source>
        <dbReference type="PROSITE-ProRule" id="PRU00888"/>
    </source>
</evidence>
<feature type="domain" description="Aminotransferase class I/classII large" evidence="2">
    <location>
        <begin position="783"/>
        <end position="1084"/>
    </location>
</feature>
<evidence type="ECO:0000313" key="3">
    <source>
        <dbReference type="Proteomes" id="UP000813463"/>
    </source>
</evidence>